<organism evidence="7 8">
    <name type="scientific">Lodderomyces beijingensis</name>
    <dbReference type="NCBI Taxonomy" id="1775926"/>
    <lineage>
        <taxon>Eukaryota</taxon>
        <taxon>Fungi</taxon>
        <taxon>Dikarya</taxon>
        <taxon>Ascomycota</taxon>
        <taxon>Saccharomycotina</taxon>
        <taxon>Pichiomycetes</taxon>
        <taxon>Debaryomycetaceae</taxon>
        <taxon>Candida/Lodderomyces clade</taxon>
        <taxon>Lodderomyces</taxon>
    </lineage>
</organism>
<dbReference type="RefSeq" id="XP_066831161.1">
    <property type="nucleotide sequence ID" value="XM_066974421.1"/>
</dbReference>
<feature type="region of interest" description="Disordered" evidence="2">
    <location>
        <begin position="484"/>
        <end position="511"/>
    </location>
</feature>
<evidence type="ECO:0000256" key="1">
    <source>
        <dbReference type="SAM" id="Coils"/>
    </source>
</evidence>
<feature type="region of interest" description="Disordered" evidence="2">
    <location>
        <begin position="786"/>
        <end position="807"/>
    </location>
</feature>
<accession>A0ABP0ZPC1</accession>
<feature type="compositionally biased region" description="Low complexity" evidence="2">
    <location>
        <begin position="100"/>
        <end position="124"/>
    </location>
</feature>
<gene>
    <name evidence="7" type="ORF">LODBEIA_P42230</name>
</gene>
<proteinExistence type="predicted"/>
<feature type="coiled-coil region" evidence="1">
    <location>
        <begin position="1821"/>
        <end position="1868"/>
    </location>
</feature>
<feature type="domain" description="FMP27 WPPW motif-containing RBG unit" evidence="6">
    <location>
        <begin position="1665"/>
        <end position="2098"/>
    </location>
</feature>
<feature type="transmembrane region" description="Helical" evidence="3">
    <location>
        <begin position="12"/>
        <end position="33"/>
    </location>
</feature>
<dbReference type="PANTHER" id="PTHR15678">
    <property type="entry name" value="ANTIGEN MLAA-22-RELATED"/>
    <property type="match status" value="1"/>
</dbReference>
<keyword evidence="8" id="KW-1185">Reference proteome</keyword>
<feature type="region of interest" description="Disordered" evidence="2">
    <location>
        <begin position="90"/>
        <end position="124"/>
    </location>
</feature>
<keyword evidence="3" id="KW-0812">Transmembrane</keyword>
<keyword evidence="3" id="KW-1133">Transmembrane helix</keyword>
<dbReference type="Proteomes" id="UP001497383">
    <property type="component" value="Chromosome 5"/>
</dbReference>
<evidence type="ECO:0000259" key="4">
    <source>
        <dbReference type="SMART" id="SM01214"/>
    </source>
</evidence>
<dbReference type="InterPro" id="IPR019415">
    <property type="entry name" value="FMP27_SW_RBG"/>
</dbReference>
<feature type="compositionally biased region" description="Acidic residues" evidence="2">
    <location>
        <begin position="267"/>
        <end position="285"/>
    </location>
</feature>
<dbReference type="GeneID" id="92209419"/>
<dbReference type="SMART" id="SM01216">
    <property type="entry name" value="Fmp27_WPPW"/>
    <property type="match status" value="1"/>
</dbReference>
<evidence type="ECO:0000256" key="3">
    <source>
        <dbReference type="SAM" id="Phobius"/>
    </source>
</evidence>
<evidence type="ECO:0000256" key="2">
    <source>
        <dbReference type="SAM" id="MobiDB-lite"/>
    </source>
</evidence>
<sequence>MTPTSTIGTNGLLYYLLRLVLVWIASWYLVYLVTGFHLQTITINNGISFNGITVKTKKLQIKIRSLRFRLWGNSKLTIVDELSVKLYPRDKPKKTDTKTKTTSTTENKCDGSSEQNSSGGSSNDSHICLFPQRRILKSIVGLLLRNFPKVDLELRNTNIISAFNYTTTIQYLRFDLSSRKSRRHEDKIKFNTGLSVNEVSHKIVPGDQDRIPFQLGAFRLDIKFSIDKRSGVLDSLIGKVTISDAYVSAFNAIKYYLWHDELKQEDASAEAETETETEAEADQEPSGEGKRRKGKLDKLEKTLRYLYYLVSDITIHLENAKISELPFVLINDNLSIKEYYKKSRPKTSLEFFAKSSSFNLTRIFEDAAGFQVLFNPKTDHPFHWTCTVQLVKFFFVRRVKLPTGHFGHETDEILNIPNLSYTHKTNLFGQLVRDQGFKNCVMETYFSASTPIFDIDAWQLSAILYNLVLLKKWTQLKKLRKSSGNGKEVSANSRGIDSTGKDQQQKPPTEVESLKEKIWNYVYEYYPRLDIKVVVEQPRLVLRHHVPGKNTQILSFSYSLLNFNLSTTESRDYSSVFGILYPSILYHEKSALDAPDFNNEIIKKYIAKSDYFNIKLDIFKNLTLKASVELNKTFINLTNFEIFKGIHSLLMDVTKLSETDLQIGVINKAFNEEIDSIREKLKRRVSSGQQHAGASESVKNTTLEEKLFKYLPSWVTQIDVKIDSFDALIGARSVLIPTADLFRSNSPENILDYDTDKNKDLRKVNWRFKSYTTTILNHAASSLLRKRSPSMSSHDSEESSKLSDSSETLTSLHENSYWSVYSNLKELQLLMPDDNSEKHSATIPFFEIPSVEFTVNSLSTSNDQNQLVLNADMDKVDVNFNMYKLFTLVGSIYLIREFIISPLKLIKSKVRKDMKKFDNDDVGGETPKLQQAAPSKSLLDFLLLNFTLNNSDFNLKLSEDFTLRLQFSDLQIDLAHKRAKLALFFIRLLANSPIVEHKWCRLLCLDSLAVGADIPQVRDDLVINVSTDAIRLIQPHNFVVYKLFQNVSIVQKSAKHLIKLLQAGDDKEGANVVHPHAQNPVPLPAIKIKSRHLKFAMEDDPFETELNMIYQLGLVEQRKRLDLYDIFEAREKQRGDSKDYFDKLNRLQITIARSWIRKVHTYQQKLRQEVTAHKCYLFGNETRFDSDYNKDVVAYPYRAPLLTIGFEDLNLEIERPQFGLDHVADFIHDIGQGVPKDTVYSLCVPMLMNLKVAEMRMQLRDYPLPLFHSPRSKDPLSPSLSLTGPLIITEQMVTADENLNKMEIPLVPVKDEDKDKDLNRFDSLLVEKTMSSVKLYTNLRCHFDSDYPTRIVWGTSYQFGIQQFMLKFDSFSKPPLDPSPKLGFWDKLKYILHGYCSIKTRTSLEVGFKGSRDPYDLLGTSTGFVLCFENNVIWDINRDDDPRTFFDIHAEKASWYIPNYLGAPLLAWTRNSLDSVYLPDSPNFISSCFAYYLDDSTTKPDLDRLKDVFAKDCISLSGGIRYTVGFLLQRKVDGKRVDYFKPHYQVQLMNPDFCQEGHHDSYEGFRSQYIHMAISLTADHENTYNTIHLSPGAFTHYFAWWKMFAGNMMLPIRRGPIFGETKNSVKFSQHLFTNKFSFYLKSLFISHIYRDEIVDVDKDRIECVGLRARVDEFTVDLHQRKQPVTLYHETLSKSSKVLKMVFNIGEVSLAGIDMRVVHTTFSQNFYSQRGDKYDVNKQSKYNIFGGDKQWFDIRDYEEAFLPSVKECPRTVVIYPLGYSRKFTYQRDTEDDSSHLENEDPFGNEDIHFCRLNTSNPVEVRIGILKQRLAALEQHISKVKAKKGRSIITTQLEERANFLQREIHGVTKEQKILFKRTPTMASIEPNEHFHNKFSWLSMQLKWNIKCRDLILKYSHFVQLKSNLRKYLSHDSISMLDKVIDKANKMAESDSSSHETSDQMAIVGDANVFKSKTKSEERSSGERFKAFNKILKEVNKAESLAEDYFIEIVGPQIQLQSDEAPDSVVIISAPSISTKIVSILDSKDEASADVLEKRYGNVLRKANVFVLNKKDVLESDNFITVEHPYGAESNWPPWLGAEITDNGEWAGENQLLIKNMSVMALLYETEVLGSKLAKMNNDAGGGATTDNSTTTPSHGGESGLNNAKGLEAPRRLKIDMPSIILTSTSTQYFTLYMIVISLLFYSEPMSKFIKDKIEKMKFSIDFDNIHSISEQIRQMQAYYHVLRRLTTNYSFRAGHLNNEALNEYLQINLQSADTASDVYLMLRTLFTGDFFDDASNNPQMSWLIRADELILHILEDDRTPILDLAMADGVYERKELESGSNINKIQIGMMQGFNLIKNARYPDFISPFDLGKDQLKNLVDLEWTMNRSVGGIKIVENIQLNSLPLNIKIDEITGKKLLKFIFQSDSLDIRESKVMKLTNNTQAKKEKIEDSSDKEDEFGFMLETQGANKSSKLDKGLKQEQQSSTQSSQRKSRLNLTKVSDKQPSTIKDPQDDDEQIDEMVERSKKYFSVISLVIRAITLRITIRLNKGFRRILNVNNFKLDLPELIIRNRIISFVDLTDMMKRIIIKTLMSHLGKLISNKFQSSADDPDADLGSLRQIKHYDKFTPIKALTVADSFTASPTAPATPSPRS</sequence>
<feature type="compositionally biased region" description="Low complexity" evidence="2">
    <location>
        <begin position="2477"/>
        <end position="2487"/>
    </location>
</feature>
<protein>
    <submittedName>
        <fullName evidence="7">Uncharacterized protein</fullName>
    </submittedName>
</protein>
<dbReference type="SMART" id="SM01214">
    <property type="entry name" value="Fmp27_GFWDK"/>
    <property type="match status" value="1"/>
</dbReference>
<dbReference type="SMART" id="SM01215">
    <property type="entry name" value="Fmp27_SW"/>
    <property type="match status" value="1"/>
</dbReference>
<evidence type="ECO:0000259" key="5">
    <source>
        <dbReference type="SMART" id="SM01215"/>
    </source>
</evidence>
<feature type="compositionally biased region" description="Polar residues" evidence="2">
    <location>
        <begin position="2492"/>
        <end position="2506"/>
    </location>
</feature>
<evidence type="ECO:0000313" key="7">
    <source>
        <dbReference type="EMBL" id="CAK9440123.1"/>
    </source>
</evidence>
<feature type="region of interest" description="Disordered" evidence="2">
    <location>
        <begin position="2137"/>
        <end position="2161"/>
    </location>
</feature>
<feature type="compositionally biased region" description="Polar residues" evidence="2">
    <location>
        <begin position="484"/>
        <end position="498"/>
    </location>
</feature>
<dbReference type="EMBL" id="OZ022409">
    <property type="protein sequence ID" value="CAK9440123.1"/>
    <property type="molecule type" value="Genomic_DNA"/>
</dbReference>
<keyword evidence="1" id="KW-0175">Coiled coil</keyword>
<feature type="region of interest" description="Disordered" evidence="2">
    <location>
        <begin position="267"/>
        <end position="293"/>
    </location>
</feature>
<feature type="compositionally biased region" description="Polar residues" evidence="2">
    <location>
        <begin position="2142"/>
        <end position="2151"/>
    </location>
</feature>
<reference evidence="7 8" key="1">
    <citation type="submission" date="2024-03" db="EMBL/GenBank/DDBJ databases">
        <authorList>
            <person name="Brejova B."/>
        </authorList>
    </citation>
    <scope>NUCLEOTIDE SEQUENCE [LARGE SCALE GENOMIC DNA]</scope>
    <source>
        <strain evidence="7 8">CBS 14171</strain>
    </source>
</reference>
<feature type="region of interest" description="Disordered" evidence="2">
    <location>
        <begin position="2466"/>
        <end position="2513"/>
    </location>
</feature>
<dbReference type="InterPro" id="IPR019449">
    <property type="entry name" value="FMP27_WPPW_RBG"/>
</dbReference>
<evidence type="ECO:0000313" key="8">
    <source>
        <dbReference type="Proteomes" id="UP001497383"/>
    </source>
</evidence>
<keyword evidence="3" id="KW-0472">Membrane</keyword>
<feature type="compositionally biased region" description="Basic and acidic residues" evidence="2">
    <location>
        <begin position="90"/>
        <end position="99"/>
    </location>
</feature>
<dbReference type="InterPro" id="IPR019441">
    <property type="entry name" value="FMP27/BLTP2/Hobbit_GFWDK_RBG"/>
</dbReference>
<evidence type="ECO:0000259" key="6">
    <source>
        <dbReference type="SMART" id="SM01216"/>
    </source>
</evidence>
<feature type="domain" description="FMP27 SW motif-containing RBG unit" evidence="5">
    <location>
        <begin position="1142"/>
        <end position="1243"/>
    </location>
</feature>
<dbReference type="Pfam" id="PF10344">
    <property type="entry name" value="Hobbit"/>
    <property type="match status" value="1"/>
</dbReference>
<dbReference type="PANTHER" id="PTHR15678:SF15">
    <property type="entry name" value="PROTEIN FMP27, MITOCHONDRIAL"/>
    <property type="match status" value="1"/>
</dbReference>
<dbReference type="InterPro" id="IPR045167">
    <property type="entry name" value="Hobbit"/>
</dbReference>
<feature type="domain" description="FMP27/BLTP2/Hobbit GFWDK motif-containing RBG unit" evidence="4">
    <location>
        <begin position="1261"/>
        <end position="1417"/>
    </location>
</feature>
<name>A0ABP0ZPC1_9ASCO</name>